<dbReference type="Gene3D" id="3.20.20.80">
    <property type="entry name" value="Glycosidases"/>
    <property type="match status" value="1"/>
</dbReference>
<dbReference type="InterPro" id="IPR017853">
    <property type="entry name" value="GH"/>
</dbReference>
<dbReference type="AlphaFoldDB" id="A0A433D9L3"/>
<dbReference type="EMBL" id="RBNI01004428">
    <property type="protein sequence ID" value="RUP47512.1"/>
    <property type="molecule type" value="Genomic_DNA"/>
</dbReference>
<keyword evidence="1" id="KW-0378">Hydrolase</keyword>
<keyword evidence="2" id="KW-1185">Reference proteome</keyword>
<accession>A0A433D9L3</accession>
<proteinExistence type="predicted"/>
<evidence type="ECO:0000313" key="2">
    <source>
        <dbReference type="Proteomes" id="UP000268093"/>
    </source>
</evidence>
<organism evidence="1 2">
    <name type="scientific">Jimgerdemannia flammicorona</name>
    <dbReference type="NCBI Taxonomy" id="994334"/>
    <lineage>
        <taxon>Eukaryota</taxon>
        <taxon>Fungi</taxon>
        <taxon>Fungi incertae sedis</taxon>
        <taxon>Mucoromycota</taxon>
        <taxon>Mucoromycotina</taxon>
        <taxon>Endogonomycetes</taxon>
        <taxon>Endogonales</taxon>
        <taxon>Endogonaceae</taxon>
        <taxon>Jimgerdemannia</taxon>
    </lineage>
</organism>
<protein>
    <submittedName>
        <fullName evidence="1">Glycoside hydrolase superfamily</fullName>
    </submittedName>
</protein>
<sequence length="93" mass="10948">MSEAWAEGIPLKGYIYWSCMDNFEWNDGGSTAGFGPVRVDYSTKQRMLKRSAYFLRNWFDCKREVCVPVSQYWLIVSCNEERNGHNDVYFTIL</sequence>
<name>A0A433D9L3_9FUNG</name>
<comment type="caution">
    <text evidence="1">The sequence shown here is derived from an EMBL/GenBank/DDBJ whole genome shotgun (WGS) entry which is preliminary data.</text>
</comment>
<dbReference type="Pfam" id="PF00232">
    <property type="entry name" value="Glyco_hydro_1"/>
    <property type="match status" value="1"/>
</dbReference>
<dbReference type="PRINTS" id="PR00131">
    <property type="entry name" value="GLHYDRLASE1"/>
</dbReference>
<dbReference type="Proteomes" id="UP000268093">
    <property type="component" value="Unassembled WGS sequence"/>
</dbReference>
<dbReference type="InterPro" id="IPR001360">
    <property type="entry name" value="Glyco_hydro_1"/>
</dbReference>
<evidence type="ECO:0000313" key="1">
    <source>
        <dbReference type="EMBL" id="RUP47512.1"/>
    </source>
</evidence>
<reference evidence="1 2" key="1">
    <citation type="journal article" date="2018" name="New Phytol.">
        <title>Phylogenomics of Endogonaceae and evolution of mycorrhizas within Mucoromycota.</title>
        <authorList>
            <person name="Chang Y."/>
            <person name="Desiro A."/>
            <person name="Na H."/>
            <person name="Sandor L."/>
            <person name="Lipzen A."/>
            <person name="Clum A."/>
            <person name="Barry K."/>
            <person name="Grigoriev I.V."/>
            <person name="Martin F.M."/>
            <person name="Stajich J.E."/>
            <person name="Smith M.E."/>
            <person name="Bonito G."/>
            <person name="Spatafora J.W."/>
        </authorList>
    </citation>
    <scope>NUCLEOTIDE SEQUENCE [LARGE SCALE GENOMIC DNA]</scope>
    <source>
        <strain evidence="1 2">GMNB39</strain>
    </source>
</reference>
<dbReference type="OrthoDB" id="65569at2759"/>
<dbReference type="GO" id="GO:0004553">
    <property type="term" value="F:hydrolase activity, hydrolyzing O-glycosyl compounds"/>
    <property type="evidence" value="ECO:0007669"/>
    <property type="project" value="InterPro"/>
</dbReference>
<dbReference type="GO" id="GO:0005975">
    <property type="term" value="P:carbohydrate metabolic process"/>
    <property type="evidence" value="ECO:0007669"/>
    <property type="project" value="InterPro"/>
</dbReference>
<dbReference type="SUPFAM" id="SSF51445">
    <property type="entry name" value="(Trans)glycosidases"/>
    <property type="match status" value="1"/>
</dbReference>
<gene>
    <name evidence="1" type="ORF">BC936DRAFT_145661</name>
</gene>